<evidence type="ECO:0000256" key="1">
    <source>
        <dbReference type="SAM" id="Phobius"/>
    </source>
</evidence>
<keyword evidence="1" id="KW-0812">Transmembrane</keyword>
<evidence type="ECO:0000313" key="3">
    <source>
        <dbReference type="Proteomes" id="UP001595766"/>
    </source>
</evidence>
<keyword evidence="1" id="KW-0472">Membrane</keyword>
<keyword evidence="3" id="KW-1185">Reference proteome</keyword>
<evidence type="ECO:0000313" key="2">
    <source>
        <dbReference type="EMBL" id="MFC3976741.1"/>
    </source>
</evidence>
<feature type="transmembrane region" description="Helical" evidence="1">
    <location>
        <begin position="9"/>
        <end position="29"/>
    </location>
</feature>
<sequence>MKEGLKSQYLWALFLLGLFLLNYPMMAIYDIPSRWLGIPVLYFCVFSIWIGLIVLTFIIIKRSKKDV</sequence>
<accession>A0ABV8EKE4</accession>
<protein>
    <recommendedName>
        <fullName evidence="4">DUF3311 domain-containing protein</fullName>
    </recommendedName>
</protein>
<dbReference type="Proteomes" id="UP001595766">
    <property type="component" value="Unassembled WGS sequence"/>
</dbReference>
<name>A0ABV8EKE4_9BACT</name>
<dbReference type="EMBL" id="JBHSAV010000047">
    <property type="protein sequence ID" value="MFC3976741.1"/>
    <property type="molecule type" value="Genomic_DNA"/>
</dbReference>
<evidence type="ECO:0008006" key="4">
    <source>
        <dbReference type="Google" id="ProtNLM"/>
    </source>
</evidence>
<feature type="transmembrane region" description="Helical" evidence="1">
    <location>
        <begin position="35"/>
        <end position="60"/>
    </location>
</feature>
<gene>
    <name evidence="2" type="ORF">ACFOUP_10165</name>
</gene>
<keyword evidence="1" id="KW-1133">Transmembrane helix</keyword>
<organism evidence="2 3">
    <name type="scientific">Belliella kenyensis</name>
    <dbReference type="NCBI Taxonomy" id="1472724"/>
    <lineage>
        <taxon>Bacteria</taxon>
        <taxon>Pseudomonadati</taxon>
        <taxon>Bacteroidota</taxon>
        <taxon>Cytophagia</taxon>
        <taxon>Cytophagales</taxon>
        <taxon>Cyclobacteriaceae</taxon>
        <taxon>Belliella</taxon>
    </lineage>
</organism>
<comment type="caution">
    <text evidence="2">The sequence shown here is derived from an EMBL/GenBank/DDBJ whole genome shotgun (WGS) entry which is preliminary data.</text>
</comment>
<reference evidence="3" key="1">
    <citation type="journal article" date="2019" name="Int. J. Syst. Evol. Microbiol.">
        <title>The Global Catalogue of Microorganisms (GCM) 10K type strain sequencing project: providing services to taxonomists for standard genome sequencing and annotation.</title>
        <authorList>
            <consortium name="The Broad Institute Genomics Platform"/>
            <consortium name="The Broad Institute Genome Sequencing Center for Infectious Disease"/>
            <person name="Wu L."/>
            <person name="Ma J."/>
        </authorList>
    </citation>
    <scope>NUCLEOTIDE SEQUENCE [LARGE SCALE GENOMIC DNA]</scope>
    <source>
        <strain evidence="3">CECT 8551</strain>
    </source>
</reference>
<proteinExistence type="predicted"/>
<dbReference type="RefSeq" id="WP_241296762.1">
    <property type="nucleotide sequence ID" value="NZ_JAKZGR010000016.1"/>
</dbReference>